<dbReference type="Pfam" id="PF03466">
    <property type="entry name" value="LysR_substrate"/>
    <property type="match status" value="1"/>
</dbReference>
<protein>
    <submittedName>
        <fullName evidence="6">LysR substrate-binding domain-containing protein</fullName>
    </submittedName>
</protein>
<keyword evidence="2" id="KW-0805">Transcription regulation</keyword>
<keyword evidence="7" id="KW-1185">Reference proteome</keyword>
<evidence type="ECO:0000313" key="6">
    <source>
        <dbReference type="EMBL" id="MDB6178434.1"/>
    </source>
</evidence>
<dbReference type="PANTHER" id="PTHR30537:SF26">
    <property type="entry name" value="GLYCINE CLEAVAGE SYSTEM TRANSCRIPTIONAL ACTIVATOR"/>
    <property type="match status" value="1"/>
</dbReference>
<dbReference type="Pfam" id="PF00126">
    <property type="entry name" value="HTH_1"/>
    <property type="match status" value="1"/>
</dbReference>
<dbReference type="InterPro" id="IPR058163">
    <property type="entry name" value="LysR-type_TF_proteobact-type"/>
</dbReference>
<dbReference type="InterPro" id="IPR005119">
    <property type="entry name" value="LysR_subst-bd"/>
</dbReference>
<comment type="similarity">
    <text evidence="1">Belongs to the LysR transcriptional regulatory family.</text>
</comment>
<organism evidence="6 7">
    <name type="scientific">Paracoccus onchidii</name>
    <dbReference type="NCBI Taxonomy" id="3017813"/>
    <lineage>
        <taxon>Bacteria</taxon>
        <taxon>Pseudomonadati</taxon>
        <taxon>Pseudomonadota</taxon>
        <taxon>Alphaproteobacteria</taxon>
        <taxon>Rhodobacterales</taxon>
        <taxon>Paracoccaceae</taxon>
        <taxon>Paracoccus</taxon>
    </lineage>
</organism>
<dbReference type="EMBL" id="JAQBIE010000016">
    <property type="protein sequence ID" value="MDB6178434.1"/>
    <property type="molecule type" value="Genomic_DNA"/>
</dbReference>
<keyword evidence="3" id="KW-0238">DNA-binding</keyword>
<dbReference type="InterPro" id="IPR000847">
    <property type="entry name" value="LysR_HTH_N"/>
</dbReference>
<dbReference type="RefSeq" id="WP_271889556.1">
    <property type="nucleotide sequence ID" value="NZ_JAQBIE010000016.1"/>
</dbReference>
<dbReference type="InterPro" id="IPR036388">
    <property type="entry name" value="WH-like_DNA-bd_sf"/>
</dbReference>
<dbReference type="PANTHER" id="PTHR30537">
    <property type="entry name" value="HTH-TYPE TRANSCRIPTIONAL REGULATOR"/>
    <property type="match status" value="1"/>
</dbReference>
<dbReference type="InterPro" id="IPR036390">
    <property type="entry name" value="WH_DNA-bd_sf"/>
</dbReference>
<dbReference type="CDD" id="cd08432">
    <property type="entry name" value="PBP2_GcdR_TrpI_HvrB_AmpR_like"/>
    <property type="match status" value="1"/>
</dbReference>
<dbReference type="SUPFAM" id="SSF46785">
    <property type="entry name" value="Winged helix' DNA-binding domain"/>
    <property type="match status" value="1"/>
</dbReference>
<gene>
    <name evidence="6" type="ORF">PAF17_13095</name>
</gene>
<evidence type="ECO:0000313" key="7">
    <source>
        <dbReference type="Proteomes" id="UP001165641"/>
    </source>
</evidence>
<accession>A0ABT4ZGE5</accession>
<evidence type="ECO:0000256" key="2">
    <source>
        <dbReference type="ARBA" id="ARBA00023015"/>
    </source>
</evidence>
<proteinExistence type="inferred from homology"/>
<dbReference type="Gene3D" id="3.40.190.10">
    <property type="entry name" value="Periplasmic binding protein-like II"/>
    <property type="match status" value="2"/>
</dbReference>
<comment type="caution">
    <text evidence="6">The sequence shown here is derived from an EMBL/GenBank/DDBJ whole genome shotgun (WGS) entry which is preliminary data.</text>
</comment>
<evidence type="ECO:0000256" key="3">
    <source>
        <dbReference type="ARBA" id="ARBA00023125"/>
    </source>
</evidence>
<reference evidence="6" key="1">
    <citation type="submission" date="2022-12" db="EMBL/GenBank/DDBJ databases">
        <title>Paracoccus onchidii sp. nov., isolated from a marine invertebrate from the South China Sea.</title>
        <authorList>
            <person name="Xu S."/>
            <person name="Liu Z."/>
            <person name="Xu Y."/>
        </authorList>
    </citation>
    <scope>NUCLEOTIDE SEQUENCE</scope>
    <source>
        <strain evidence="6">Z330</strain>
    </source>
</reference>
<evidence type="ECO:0000256" key="1">
    <source>
        <dbReference type="ARBA" id="ARBA00009437"/>
    </source>
</evidence>
<dbReference type="PROSITE" id="PS50931">
    <property type="entry name" value="HTH_LYSR"/>
    <property type="match status" value="1"/>
</dbReference>
<sequence length="306" mass="33919">MPTRRFLPSLSALQAFEAAARLLNFTKAANELGMTQSGVSRHVHGLEQFLNLRLFERAGSHLVLTKIGAAYYEDVVQVLARLEEASIDAVRGRRSGGWVIVGSTPTLASTWLIPRMRSFRLRYPDIPFELTTIDETTDVESSAVDIAIMRGSGQWHGRATKLFEEELAVVASPKLLAPDAAPGTLDFSQIPSLQNASRPSLWLTWLRISGIPYTGTIQGNRFSHSALLLQAAVEGMGIAVVPRHYVTTELSNGSLYMPFGPPVRSGEAIWMVSSESKSQDRHSFILREWLRQRQTTKDTAEDKRPS</sequence>
<dbReference type="PRINTS" id="PR00039">
    <property type="entry name" value="HTHLYSR"/>
</dbReference>
<keyword evidence="4" id="KW-0804">Transcription</keyword>
<dbReference type="Gene3D" id="1.10.10.10">
    <property type="entry name" value="Winged helix-like DNA-binding domain superfamily/Winged helix DNA-binding domain"/>
    <property type="match status" value="1"/>
</dbReference>
<dbReference type="SUPFAM" id="SSF53850">
    <property type="entry name" value="Periplasmic binding protein-like II"/>
    <property type="match status" value="1"/>
</dbReference>
<evidence type="ECO:0000256" key="4">
    <source>
        <dbReference type="ARBA" id="ARBA00023163"/>
    </source>
</evidence>
<evidence type="ECO:0000259" key="5">
    <source>
        <dbReference type="PROSITE" id="PS50931"/>
    </source>
</evidence>
<dbReference type="Proteomes" id="UP001165641">
    <property type="component" value="Unassembled WGS sequence"/>
</dbReference>
<feature type="domain" description="HTH lysR-type" evidence="5">
    <location>
        <begin position="8"/>
        <end position="65"/>
    </location>
</feature>
<name>A0ABT4ZGE5_9RHOB</name>